<organism evidence="3 4">
    <name type="scientific">Actinomadura meridiana</name>
    <dbReference type="NCBI Taxonomy" id="559626"/>
    <lineage>
        <taxon>Bacteria</taxon>
        <taxon>Bacillati</taxon>
        <taxon>Actinomycetota</taxon>
        <taxon>Actinomycetes</taxon>
        <taxon>Streptosporangiales</taxon>
        <taxon>Thermomonosporaceae</taxon>
        <taxon>Actinomadura</taxon>
    </lineage>
</organism>
<dbReference type="Proteomes" id="UP001501710">
    <property type="component" value="Unassembled WGS sequence"/>
</dbReference>
<dbReference type="Pfam" id="PF03807">
    <property type="entry name" value="F420_oxidored"/>
    <property type="match status" value="1"/>
</dbReference>
<accession>A0ABP8C8A9</accession>
<dbReference type="PROSITE" id="PS00065">
    <property type="entry name" value="D_2_HYDROXYACID_DH_1"/>
    <property type="match status" value="1"/>
</dbReference>
<evidence type="ECO:0000256" key="1">
    <source>
        <dbReference type="ARBA" id="ARBA00023002"/>
    </source>
</evidence>
<evidence type="ECO:0000313" key="4">
    <source>
        <dbReference type="Proteomes" id="UP001501710"/>
    </source>
</evidence>
<keyword evidence="1" id="KW-0560">Oxidoreductase</keyword>
<feature type="domain" description="Pyrroline-5-carboxylate reductase catalytic N-terminal" evidence="2">
    <location>
        <begin position="2"/>
        <end position="93"/>
    </location>
</feature>
<proteinExistence type="predicted"/>
<protein>
    <recommendedName>
        <fullName evidence="2">Pyrroline-5-carboxylate reductase catalytic N-terminal domain-containing protein</fullName>
    </recommendedName>
</protein>
<dbReference type="PANTHER" id="PTHR21363">
    <property type="entry name" value="PREPHENATE DEHYDROGENASE"/>
    <property type="match status" value="1"/>
</dbReference>
<dbReference type="InterPro" id="IPR028939">
    <property type="entry name" value="P5C_Rdtase_cat_N"/>
</dbReference>
<dbReference type="Gene3D" id="3.40.50.720">
    <property type="entry name" value="NAD(P)-binding Rossmann-like Domain"/>
    <property type="match status" value="1"/>
</dbReference>
<dbReference type="InterPro" id="IPR029752">
    <property type="entry name" value="D-isomer_DH_CS1"/>
</dbReference>
<evidence type="ECO:0000259" key="2">
    <source>
        <dbReference type="Pfam" id="PF03807"/>
    </source>
</evidence>
<dbReference type="RefSeq" id="WP_344899250.1">
    <property type="nucleotide sequence ID" value="NZ_BAABAS010000012.1"/>
</dbReference>
<dbReference type="PANTHER" id="PTHR21363:SF0">
    <property type="entry name" value="PREPHENATE DEHYDROGENASE [NADP(+)]"/>
    <property type="match status" value="1"/>
</dbReference>
<evidence type="ECO:0000313" key="3">
    <source>
        <dbReference type="EMBL" id="GAA4235367.1"/>
    </source>
</evidence>
<reference evidence="4" key="1">
    <citation type="journal article" date="2019" name="Int. J. Syst. Evol. Microbiol.">
        <title>The Global Catalogue of Microorganisms (GCM) 10K type strain sequencing project: providing services to taxonomists for standard genome sequencing and annotation.</title>
        <authorList>
            <consortium name="The Broad Institute Genomics Platform"/>
            <consortium name="The Broad Institute Genome Sequencing Center for Infectious Disease"/>
            <person name="Wu L."/>
            <person name="Ma J."/>
        </authorList>
    </citation>
    <scope>NUCLEOTIDE SEQUENCE [LARGE SCALE GENOMIC DNA]</scope>
    <source>
        <strain evidence="4">JCM 17440</strain>
    </source>
</reference>
<dbReference type="SUPFAM" id="SSF51735">
    <property type="entry name" value="NAD(P)-binding Rossmann-fold domains"/>
    <property type="match status" value="1"/>
</dbReference>
<dbReference type="InterPro" id="IPR050812">
    <property type="entry name" value="Preph/Arog_dehydrog"/>
</dbReference>
<dbReference type="EMBL" id="BAABAS010000012">
    <property type="protein sequence ID" value="GAA4235367.1"/>
    <property type="molecule type" value="Genomic_DNA"/>
</dbReference>
<keyword evidence="4" id="KW-1185">Reference proteome</keyword>
<gene>
    <name evidence="3" type="ORF">GCM10022254_42500</name>
</gene>
<name>A0ABP8C8A9_9ACTN</name>
<comment type="caution">
    <text evidence="3">The sequence shown here is derived from an EMBL/GenBank/DDBJ whole genome shotgun (WGS) entry which is preliminary data.</text>
</comment>
<sequence length="126" mass="12968">MRIGVIGAGKIGGNAARLLADAGHEVLLSFSRDPSRLADRATAIGPRARTGTAAEAAAFGDVVILSVPWSAIPAALEEAGPLDGKILIDTTNHFGDLEGLTTAQHNQQRVPGARLRGCWVRGGCCG</sequence>
<dbReference type="InterPro" id="IPR036291">
    <property type="entry name" value="NAD(P)-bd_dom_sf"/>
</dbReference>